<evidence type="ECO:0000256" key="2">
    <source>
        <dbReference type="ARBA" id="ARBA00023015"/>
    </source>
</evidence>
<feature type="modified residue" description="4-aspartylphosphate" evidence="5">
    <location>
        <position position="53"/>
    </location>
</feature>
<dbReference type="SMART" id="SM00421">
    <property type="entry name" value="HTH_LUXR"/>
    <property type="match status" value="1"/>
</dbReference>
<evidence type="ECO:0000313" key="9">
    <source>
        <dbReference type="Proteomes" id="UP000309673"/>
    </source>
</evidence>
<comment type="caution">
    <text evidence="8">The sequence shown here is derived from an EMBL/GenBank/DDBJ whole genome shotgun (WGS) entry which is preliminary data.</text>
</comment>
<feature type="domain" description="HTH luxR-type" evidence="6">
    <location>
        <begin position="143"/>
        <end position="208"/>
    </location>
</feature>
<dbReference type="GO" id="GO:0003677">
    <property type="term" value="F:DNA binding"/>
    <property type="evidence" value="ECO:0007669"/>
    <property type="project" value="UniProtKB-KW"/>
</dbReference>
<dbReference type="PANTHER" id="PTHR43214">
    <property type="entry name" value="TWO-COMPONENT RESPONSE REGULATOR"/>
    <property type="match status" value="1"/>
</dbReference>
<evidence type="ECO:0000256" key="1">
    <source>
        <dbReference type="ARBA" id="ARBA00022553"/>
    </source>
</evidence>
<dbReference type="PROSITE" id="PS50043">
    <property type="entry name" value="HTH_LUXR_2"/>
    <property type="match status" value="1"/>
</dbReference>
<evidence type="ECO:0000259" key="7">
    <source>
        <dbReference type="PROSITE" id="PS50110"/>
    </source>
</evidence>
<dbReference type="InterPro" id="IPR039420">
    <property type="entry name" value="WalR-like"/>
</dbReference>
<dbReference type="RefSeq" id="WP_136777028.1">
    <property type="nucleotide sequence ID" value="NZ_SUPK01000003.1"/>
</dbReference>
<dbReference type="CDD" id="cd06170">
    <property type="entry name" value="LuxR_C_like"/>
    <property type="match status" value="1"/>
</dbReference>
<feature type="domain" description="Response regulatory" evidence="7">
    <location>
        <begin position="3"/>
        <end position="118"/>
    </location>
</feature>
<dbReference type="Proteomes" id="UP000309673">
    <property type="component" value="Unassembled WGS sequence"/>
</dbReference>
<organism evidence="8 9">
    <name type="scientific">Cohnella pontilimi</name>
    <dbReference type="NCBI Taxonomy" id="2564100"/>
    <lineage>
        <taxon>Bacteria</taxon>
        <taxon>Bacillati</taxon>
        <taxon>Bacillota</taxon>
        <taxon>Bacilli</taxon>
        <taxon>Bacillales</taxon>
        <taxon>Paenibacillaceae</taxon>
        <taxon>Cohnella</taxon>
    </lineage>
</organism>
<accession>A0A4V5LSD1</accession>
<protein>
    <submittedName>
        <fullName evidence="8">Response regulator transcription factor</fullName>
    </submittedName>
</protein>
<keyword evidence="9" id="KW-1185">Reference proteome</keyword>
<dbReference type="OrthoDB" id="118459at2"/>
<dbReference type="PRINTS" id="PR00038">
    <property type="entry name" value="HTHLUXR"/>
</dbReference>
<evidence type="ECO:0000256" key="4">
    <source>
        <dbReference type="ARBA" id="ARBA00023163"/>
    </source>
</evidence>
<keyword evidence="1 5" id="KW-0597">Phosphoprotein</keyword>
<dbReference type="EMBL" id="SUPK01000003">
    <property type="protein sequence ID" value="TJY42609.1"/>
    <property type="molecule type" value="Genomic_DNA"/>
</dbReference>
<evidence type="ECO:0000256" key="5">
    <source>
        <dbReference type="PROSITE-ProRule" id="PRU00169"/>
    </source>
</evidence>
<dbReference type="GO" id="GO:0000160">
    <property type="term" value="P:phosphorelay signal transduction system"/>
    <property type="evidence" value="ECO:0007669"/>
    <property type="project" value="InterPro"/>
</dbReference>
<evidence type="ECO:0000313" key="8">
    <source>
        <dbReference type="EMBL" id="TJY42609.1"/>
    </source>
</evidence>
<dbReference type="InterPro" id="IPR058245">
    <property type="entry name" value="NreC/VraR/RcsB-like_REC"/>
</dbReference>
<dbReference type="SUPFAM" id="SSF52172">
    <property type="entry name" value="CheY-like"/>
    <property type="match status" value="1"/>
</dbReference>
<dbReference type="PANTHER" id="PTHR43214:SF1">
    <property type="entry name" value="TRANSCRIPTIONAL REGULATORY PROTEIN COMA"/>
    <property type="match status" value="1"/>
</dbReference>
<dbReference type="GO" id="GO:0006355">
    <property type="term" value="P:regulation of DNA-templated transcription"/>
    <property type="evidence" value="ECO:0007669"/>
    <property type="project" value="InterPro"/>
</dbReference>
<evidence type="ECO:0000259" key="6">
    <source>
        <dbReference type="PROSITE" id="PS50043"/>
    </source>
</evidence>
<keyword evidence="3" id="KW-0238">DNA-binding</keyword>
<sequence length="220" mass="24522">MINILLVDDHPSVMEGTKLLLEQEEDMKVVIEQSASKALDILNDSVFDVMLFDLTMPEMSGIELAKKVLAKIPEATILIYSGNDLKDHFNTLIDAGISGIVSKTANKEQLVTSVRCALRGEAILPLDLVKQLRRLTRPEANRTELETKAVSAKEQQILKEIAKGKSNKEIATDLHMSQRSLEYGLTNLFHKLNVKSRLEAAIKAKELKLLDDVDFALDIL</sequence>
<keyword evidence="4" id="KW-0804">Transcription</keyword>
<dbReference type="InterPro" id="IPR011006">
    <property type="entry name" value="CheY-like_superfamily"/>
</dbReference>
<reference evidence="8 9" key="1">
    <citation type="submission" date="2019-04" db="EMBL/GenBank/DDBJ databases">
        <title>Cohnella sp. nov., isolated from soil.</title>
        <authorList>
            <person name="Kim W."/>
        </authorList>
    </citation>
    <scope>NUCLEOTIDE SEQUENCE [LARGE SCALE GENOMIC DNA]</scope>
    <source>
        <strain evidence="8 9">CAU 1483</strain>
    </source>
</reference>
<dbReference type="Gene3D" id="3.40.50.2300">
    <property type="match status" value="1"/>
</dbReference>
<keyword evidence="2" id="KW-0805">Transcription regulation</keyword>
<name>A0A4V5LSD1_9BACL</name>
<dbReference type="Pfam" id="PF00072">
    <property type="entry name" value="Response_reg"/>
    <property type="match status" value="1"/>
</dbReference>
<dbReference type="CDD" id="cd17535">
    <property type="entry name" value="REC_NarL-like"/>
    <property type="match status" value="1"/>
</dbReference>
<dbReference type="Pfam" id="PF00196">
    <property type="entry name" value="GerE"/>
    <property type="match status" value="1"/>
</dbReference>
<dbReference type="PROSITE" id="PS50110">
    <property type="entry name" value="RESPONSE_REGULATORY"/>
    <property type="match status" value="1"/>
</dbReference>
<dbReference type="InterPro" id="IPR001789">
    <property type="entry name" value="Sig_transdc_resp-reg_receiver"/>
</dbReference>
<evidence type="ECO:0000256" key="3">
    <source>
        <dbReference type="ARBA" id="ARBA00023125"/>
    </source>
</evidence>
<dbReference type="InterPro" id="IPR000792">
    <property type="entry name" value="Tscrpt_reg_LuxR_C"/>
</dbReference>
<gene>
    <name evidence="8" type="ORF">E5161_07075</name>
</gene>
<dbReference type="AlphaFoldDB" id="A0A4V5LSD1"/>
<proteinExistence type="predicted"/>
<dbReference type="PROSITE" id="PS00622">
    <property type="entry name" value="HTH_LUXR_1"/>
    <property type="match status" value="1"/>
</dbReference>
<dbReference type="SMART" id="SM00448">
    <property type="entry name" value="REC"/>
    <property type="match status" value="1"/>
</dbReference>